<dbReference type="AlphaFoldDB" id="A0A3R9FM48"/>
<protein>
    <submittedName>
        <fullName evidence="1">Uncharacterized protein</fullName>
    </submittedName>
</protein>
<sequence length="70" mass="8103">MRKVECKRITWEINGSIRNKREITIEGMFHQWGSDFEEFETGPGNMTVAIVELPDGTVETFIPTNIKFLN</sequence>
<dbReference type="Proteomes" id="UP000275331">
    <property type="component" value="Unassembled WGS sequence"/>
</dbReference>
<organism evidence="1 2">
    <name type="scientific">Atlantibacter subterraneus</name>
    <dbReference type="NCBI Taxonomy" id="255519"/>
    <lineage>
        <taxon>Bacteria</taxon>
        <taxon>Pseudomonadati</taxon>
        <taxon>Pseudomonadota</taxon>
        <taxon>Gammaproteobacteria</taxon>
        <taxon>Enterobacterales</taxon>
        <taxon>Enterobacteriaceae</taxon>
        <taxon>Atlantibacter</taxon>
    </lineage>
</organism>
<dbReference type="OrthoDB" id="7019963at2"/>
<proteinExistence type="predicted"/>
<dbReference type="EMBL" id="RHXB01000020">
    <property type="protein sequence ID" value="RSE22144.1"/>
    <property type="molecule type" value="Genomic_DNA"/>
</dbReference>
<gene>
    <name evidence="1" type="ORF">EGT71_22115</name>
</gene>
<reference evidence="1 2" key="1">
    <citation type="submission" date="2018-10" db="EMBL/GenBank/DDBJ databases">
        <title>Transmission dynamics of multidrug resistant bacteria on intensive care unit surfaces.</title>
        <authorList>
            <person name="D'Souza A.W."/>
            <person name="Potter R.F."/>
            <person name="Wallace M."/>
            <person name="Shupe A."/>
            <person name="Patel S."/>
            <person name="Sun S."/>
            <person name="Gul D."/>
            <person name="Kwon J.H."/>
            <person name="Andleeb S."/>
            <person name="Burnham C.-A.D."/>
            <person name="Dantas G."/>
        </authorList>
    </citation>
    <scope>NUCLEOTIDE SEQUENCE [LARGE SCALE GENOMIC DNA]</scope>
    <source>
        <strain evidence="1 2">AS_373</strain>
    </source>
</reference>
<accession>A0A3R9FM48</accession>
<name>A0A3R9FM48_9ENTR</name>
<dbReference type="RefSeq" id="WP_125295632.1">
    <property type="nucleotide sequence ID" value="NZ_RHWZ01000021.1"/>
</dbReference>
<comment type="caution">
    <text evidence="1">The sequence shown here is derived from an EMBL/GenBank/DDBJ whole genome shotgun (WGS) entry which is preliminary data.</text>
</comment>
<evidence type="ECO:0000313" key="2">
    <source>
        <dbReference type="Proteomes" id="UP000275331"/>
    </source>
</evidence>
<evidence type="ECO:0000313" key="1">
    <source>
        <dbReference type="EMBL" id="RSE22144.1"/>
    </source>
</evidence>